<protein>
    <recommendedName>
        <fullName evidence="1">PH domain-containing protein</fullName>
    </recommendedName>
</protein>
<dbReference type="SMART" id="SM00233">
    <property type="entry name" value="PH"/>
    <property type="match status" value="1"/>
</dbReference>
<dbReference type="Pfam" id="PF00169">
    <property type="entry name" value="PH"/>
    <property type="match status" value="1"/>
</dbReference>
<gene>
    <name evidence="2" type="ORF">AKO1_009274</name>
</gene>
<name>A0AAW2ZM84_9EUKA</name>
<dbReference type="AlphaFoldDB" id="A0AAW2ZM84"/>
<evidence type="ECO:0000259" key="1">
    <source>
        <dbReference type="PROSITE" id="PS50003"/>
    </source>
</evidence>
<keyword evidence="3" id="KW-1185">Reference proteome</keyword>
<dbReference type="InterPro" id="IPR001849">
    <property type="entry name" value="PH_domain"/>
</dbReference>
<proteinExistence type="predicted"/>
<comment type="caution">
    <text evidence="2">The sequence shown here is derived from an EMBL/GenBank/DDBJ whole genome shotgun (WGS) entry which is preliminary data.</text>
</comment>
<dbReference type="EMBL" id="JAOPGA020001603">
    <property type="protein sequence ID" value="KAL0489809.1"/>
    <property type="molecule type" value="Genomic_DNA"/>
</dbReference>
<feature type="non-terminal residue" evidence="2">
    <location>
        <position position="143"/>
    </location>
</feature>
<dbReference type="PROSITE" id="PS50003">
    <property type="entry name" value="PH_DOMAIN"/>
    <property type="match status" value="1"/>
</dbReference>
<reference evidence="2 3" key="1">
    <citation type="submission" date="2024-03" db="EMBL/GenBank/DDBJ databases">
        <title>The Acrasis kona genome and developmental transcriptomes reveal deep origins of eukaryotic multicellular pathways.</title>
        <authorList>
            <person name="Sheikh S."/>
            <person name="Fu C.-J."/>
            <person name="Brown M.W."/>
            <person name="Baldauf S.L."/>
        </authorList>
    </citation>
    <scope>NUCLEOTIDE SEQUENCE [LARGE SCALE GENOMIC DNA]</scope>
    <source>
        <strain evidence="2 3">ATCC MYA-3509</strain>
    </source>
</reference>
<accession>A0AAW2ZM84</accession>
<organism evidence="2 3">
    <name type="scientific">Acrasis kona</name>
    <dbReference type="NCBI Taxonomy" id="1008807"/>
    <lineage>
        <taxon>Eukaryota</taxon>
        <taxon>Discoba</taxon>
        <taxon>Heterolobosea</taxon>
        <taxon>Tetramitia</taxon>
        <taxon>Eutetramitia</taxon>
        <taxon>Acrasidae</taxon>
        <taxon>Acrasis</taxon>
    </lineage>
</organism>
<feature type="domain" description="PH" evidence="1">
    <location>
        <begin position="7"/>
        <end position="101"/>
    </location>
</feature>
<dbReference type="InterPro" id="IPR011993">
    <property type="entry name" value="PH-like_dom_sf"/>
</dbReference>
<sequence>MPALFEDAICTGYLLKNCKIKKGFCRRYFKLRGAYLYYFLSDTDLMPRGAICLINAKVEMDNNDRFQINVSGGLLLRRYKLRVDCVVEARRWLGFITEAVNKKSVPCTTSKPNSSLLSISEVEDFTEVTEPSPLIRHSPIYCE</sequence>
<evidence type="ECO:0000313" key="3">
    <source>
        <dbReference type="Proteomes" id="UP001431209"/>
    </source>
</evidence>
<evidence type="ECO:0000313" key="2">
    <source>
        <dbReference type="EMBL" id="KAL0489809.1"/>
    </source>
</evidence>
<dbReference type="Gene3D" id="2.30.29.30">
    <property type="entry name" value="Pleckstrin-homology domain (PH domain)/Phosphotyrosine-binding domain (PTB)"/>
    <property type="match status" value="1"/>
</dbReference>
<dbReference type="Proteomes" id="UP001431209">
    <property type="component" value="Unassembled WGS sequence"/>
</dbReference>
<dbReference type="SUPFAM" id="SSF50729">
    <property type="entry name" value="PH domain-like"/>
    <property type="match status" value="1"/>
</dbReference>